<reference evidence="1 2" key="1">
    <citation type="submission" date="2016-06" db="EMBL/GenBank/DDBJ databases">
        <authorList>
            <person name="Kjaerup R.B."/>
            <person name="Dalgaard T.S."/>
            <person name="Juul-Madsen H.R."/>
        </authorList>
    </citation>
    <scope>NUCLEOTIDE SEQUENCE [LARGE SCALE GENOMIC DNA]</scope>
    <source>
        <strain evidence="1">3</strain>
    </source>
</reference>
<accession>A0A1A8XFN8</accession>
<evidence type="ECO:0000313" key="2">
    <source>
        <dbReference type="Proteomes" id="UP000199169"/>
    </source>
</evidence>
<dbReference type="AlphaFoldDB" id="A0A1A8XFN8"/>
<gene>
    <name evidence="1" type="ORF">ACCAA_1050031</name>
</gene>
<dbReference type="EMBL" id="FLQX01000008">
    <property type="protein sequence ID" value="SBT03526.1"/>
    <property type="molecule type" value="Genomic_DNA"/>
</dbReference>
<sequence length="58" mass="6628">MHYHRRAFVSRSCSGWEGVGPKGYGRQAKLVRTPRGSGVRWKKVWYKGCDCFDPVGEP</sequence>
<organism evidence="1 2">
    <name type="scientific">Candidatus Accumulibacter aalborgensis</name>
    <dbReference type="NCBI Taxonomy" id="1860102"/>
    <lineage>
        <taxon>Bacteria</taxon>
        <taxon>Pseudomonadati</taxon>
        <taxon>Pseudomonadota</taxon>
        <taxon>Betaproteobacteria</taxon>
        <taxon>Candidatus Accumulibacter</taxon>
    </lineage>
</organism>
<name>A0A1A8XFN8_9PROT</name>
<dbReference type="Proteomes" id="UP000199169">
    <property type="component" value="Unassembled WGS sequence"/>
</dbReference>
<protein>
    <submittedName>
        <fullName evidence="1">Uncharacterized protein</fullName>
    </submittedName>
</protein>
<evidence type="ECO:0000313" key="1">
    <source>
        <dbReference type="EMBL" id="SBT03526.1"/>
    </source>
</evidence>
<keyword evidence="2" id="KW-1185">Reference proteome</keyword>
<proteinExistence type="predicted"/>